<evidence type="ECO:0000313" key="2">
    <source>
        <dbReference type="EMBL" id="GAH51450.1"/>
    </source>
</evidence>
<dbReference type="AlphaFoldDB" id="X1H2Y9"/>
<name>X1H2Y9_9ZZZZ</name>
<sequence>MQEEPCKNGFRQVSIGRVKAFWDRRPCSIHHSPKRVGTREYFDEVETRRYFVQPHIPRFAQFDQWKGRKVLEIGCGIGTDTINFARHGAQVTAVELSEESLEVAKQRAEVYGLQNRIQFYQGDAEELEEFLPTESYDLVYSFGVIHHTPNPEAVVRQIRRYVSPQSTVKIMVYNRYSWKVLRILLTYGLGQFWRLKELVAQHSEA</sequence>
<protein>
    <recommendedName>
        <fullName evidence="1">Methyltransferase domain-containing protein</fullName>
    </recommendedName>
</protein>
<feature type="non-terminal residue" evidence="2">
    <location>
        <position position="205"/>
    </location>
</feature>
<reference evidence="2" key="1">
    <citation type="journal article" date="2014" name="Front. Microbiol.">
        <title>High frequency of phylogenetically diverse reductive dehalogenase-homologous genes in deep subseafloor sedimentary metagenomes.</title>
        <authorList>
            <person name="Kawai M."/>
            <person name="Futagami T."/>
            <person name="Toyoda A."/>
            <person name="Takaki Y."/>
            <person name="Nishi S."/>
            <person name="Hori S."/>
            <person name="Arai W."/>
            <person name="Tsubouchi T."/>
            <person name="Morono Y."/>
            <person name="Uchiyama I."/>
            <person name="Ito T."/>
            <person name="Fujiyama A."/>
            <person name="Inagaki F."/>
            <person name="Takami H."/>
        </authorList>
    </citation>
    <scope>NUCLEOTIDE SEQUENCE</scope>
    <source>
        <strain evidence="2">Expedition CK06-06</strain>
    </source>
</reference>
<comment type="caution">
    <text evidence="2">The sequence shown here is derived from an EMBL/GenBank/DDBJ whole genome shotgun (WGS) entry which is preliminary data.</text>
</comment>
<dbReference type="InterPro" id="IPR029063">
    <property type="entry name" value="SAM-dependent_MTases_sf"/>
</dbReference>
<organism evidence="2">
    <name type="scientific">marine sediment metagenome</name>
    <dbReference type="NCBI Taxonomy" id="412755"/>
    <lineage>
        <taxon>unclassified sequences</taxon>
        <taxon>metagenomes</taxon>
        <taxon>ecological metagenomes</taxon>
    </lineage>
</organism>
<dbReference type="SUPFAM" id="SSF53335">
    <property type="entry name" value="S-adenosyl-L-methionine-dependent methyltransferases"/>
    <property type="match status" value="1"/>
</dbReference>
<dbReference type="InterPro" id="IPR025714">
    <property type="entry name" value="Methyltranfer_dom"/>
</dbReference>
<evidence type="ECO:0000259" key="1">
    <source>
        <dbReference type="Pfam" id="PF13847"/>
    </source>
</evidence>
<dbReference type="EMBL" id="BARU01021972">
    <property type="protein sequence ID" value="GAH51450.1"/>
    <property type="molecule type" value="Genomic_DNA"/>
</dbReference>
<feature type="domain" description="Methyltransferase" evidence="1">
    <location>
        <begin position="66"/>
        <end position="169"/>
    </location>
</feature>
<gene>
    <name evidence="2" type="ORF">S03H2_35876</name>
</gene>
<accession>X1H2Y9</accession>
<dbReference type="InterPro" id="IPR050723">
    <property type="entry name" value="CFA/CMAS"/>
</dbReference>
<dbReference type="PANTHER" id="PTHR43667:SF2">
    <property type="entry name" value="FATTY ACID C-METHYL TRANSFERASE"/>
    <property type="match status" value="1"/>
</dbReference>
<dbReference type="Pfam" id="PF13847">
    <property type="entry name" value="Methyltransf_31"/>
    <property type="match status" value="1"/>
</dbReference>
<dbReference type="PANTHER" id="PTHR43667">
    <property type="entry name" value="CYCLOPROPANE-FATTY-ACYL-PHOSPHOLIPID SYNTHASE"/>
    <property type="match status" value="1"/>
</dbReference>
<dbReference type="CDD" id="cd02440">
    <property type="entry name" value="AdoMet_MTases"/>
    <property type="match status" value="1"/>
</dbReference>
<proteinExistence type="predicted"/>
<dbReference type="Gene3D" id="3.40.50.150">
    <property type="entry name" value="Vaccinia Virus protein VP39"/>
    <property type="match status" value="1"/>
</dbReference>